<keyword evidence="1" id="KW-0812">Transmembrane</keyword>
<feature type="transmembrane region" description="Helical" evidence="1">
    <location>
        <begin position="152"/>
        <end position="173"/>
    </location>
</feature>
<feature type="transmembrane region" description="Helical" evidence="1">
    <location>
        <begin position="185"/>
        <end position="205"/>
    </location>
</feature>
<feature type="transmembrane region" description="Helical" evidence="1">
    <location>
        <begin position="20"/>
        <end position="39"/>
    </location>
</feature>
<keyword evidence="1" id="KW-1133">Transmembrane helix</keyword>
<feature type="transmembrane region" description="Helical" evidence="1">
    <location>
        <begin position="88"/>
        <end position="110"/>
    </location>
</feature>
<organism evidence="2 3">
    <name type="scientific">Zhouia amylolytica</name>
    <dbReference type="NCBI Taxonomy" id="376730"/>
    <lineage>
        <taxon>Bacteria</taxon>
        <taxon>Pseudomonadati</taxon>
        <taxon>Bacteroidota</taxon>
        <taxon>Flavobacteriia</taxon>
        <taxon>Flavobacteriales</taxon>
        <taxon>Flavobacteriaceae</taxon>
        <taxon>Zhouia</taxon>
    </lineage>
</organism>
<evidence type="ECO:0000313" key="3">
    <source>
        <dbReference type="Proteomes" id="UP000183209"/>
    </source>
</evidence>
<evidence type="ECO:0000313" key="2">
    <source>
        <dbReference type="EMBL" id="SFS56637.1"/>
    </source>
</evidence>
<keyword evidence="1" id="KW-0472">Membrane</keyword>
<feature type="transmembrane region" description="Helical" evidence="1">
    <location>
        <begin position="217"/>
        <end position="238"/>
    </location>
</feature>
<feature type="transmembrane region" description="Helical" evidence="1">
    <location>
        <begin position="122"/>
        <end position="140"/>
    </location>
</feature>
<feature type="transmembrane region" description="Helical" evidence="1">
    <location>
        <begin position="46"/>
        <end position="68"/>
    </location>
</feature>
<gene>
    <name evidence="2" type="ORF">SAMN04487906_0922</name>
</gene>
<dbReference type="AlphaFoldDB" id="A0A1I6QVS8"/>
<dbReference type="Proteomes" id="UP000183209">
    <property type="component" value="Unassembled WGS sequence"/>
</dbReference>
<evidence type="ECO:0000256" key="1">
    <source>
        <dbReference type="SAM" id="Phobius"/>
    </source>
</evidence>
<proteinExistence type="predicted"/>
<accession>A0A1I6QVS8</accession>
<protein>
    <submittedName>
        <fullName evidence="2">Uncharacterized protein</fullName>
    </submittedName>
</protein>
<name>A0A1I6QVS8_9FLAO</name>
<sequence length="252" mass="29995">MAQKPTLLSMIINEILFRKVIYLSEFFAFITALVTYRYYKHTPNKIFLFFLSYVLLTEFLSELISYFWKYPDSEVYSFLKNIIPTVFLNTVLWLGALFSIISFYVFLIYYRYLIKDFKKRKLIDGLVIFYTIAVVLDHFFNADVVFKKFLVYHKIVGVLSVMICVGMYMKVLFNSNKLFSFYKLLSFWISIGLLFFNVMTIPIFIFSKQLEFSNTIYLFILSLSCLVMYGSFTIGFIINAREERNLRKQAVR</sequence>
<dbReference type="EMBL" id="FPAG01000002">
    <property type="protein sequence ID" value="SFS56637.1"/>
    <property type="molecule type" value="Genomic_DNA"/>
</dbReference>
<reference evidence="2 3" key="1">
    <citation type="submission" date="2016-10" db="EMBL/GenBank/DDBJ databases">
        <authorList>
            <person name="de Groot N.N."/>
        </authorList>
    </citation>
    <scope>NUCLEOTIDE SEQUENCE [LARGE SCALE GENOMIC DNA]</scope>
    <source>
        <strain evidence="2 3">CGMCC 1.6114</strain>
    </source>
</reference>